<keyword evidence="2" id="KW-1185">Reference proteome</keyword>
<proteinExistence type="predicted"/>
<dbReference type="EMBL" id="FUKQ01000006">
    <property type="protein sequence ID" value="SJN17413.1"/>
    <property type="molecule type" value="Genomic_DNA"/>
</dbReference>
<reference evidence="1 2" key="1">
    <citation type="submission" date="2017-02" db="EMBL/GenBank/DDBJ databases">
        <authorList>
            <person name="Peterson S.W."/>
        </authorList>
    </citation>
    <scope>NUCLEOTIDE SEQUENCE [LARGE SCALE GENOMIC DNA]</scope>
    <source>
        <strain evidence="1 2">LSP_Lj1</strain>
    </source>
</reference>
<sequence>MVVSFVLTYTFGFGDADLDGEKEVKKVRLGSREPKGV</sequence>
<protein>
    <submittedName>
        <fullName evidence="1">Uncharacterized protein</fullName>
    </submittedName>
</protein>
<name>A0A1R4IDP3_9ACTN</name>
<evidence type="ECO:0000313" key="1">
    <source>
        <dbReference type="EMBL" id="SJN17413.1"/>
    </source>
</evidence>
<evidence type="ECO:0000313" key="2">
    <source>
        <dbReference type="Proteomes" id="UP000188342"/>
    </source>
</evidence>
<organism evidence="1 2">
    <name type="scientific">Luteococcus japonicus LSP_Lj1</name>
    <dbReference type="NCBI Taxonomy" id="1255658"/>
    <lineage>
        <taxon>Bacteria</taxon>
        <taxon>Bacillati</taxon>
        <taxon>Actinomycetota</taxon>
        <taxon>Actinomycetes</taxon>
        <taxon>Propionibacteriales</taxon>
        <taxon>Propionibacteriaceae</taxon>
        <taxon>Luteococcus</taxon>
    </lineage>
</organism>
<gene>
    <name evidence="1" type="ORF">FM114_00960</name>
</gene>
<dbReference type="AlphaFoldDB" id="A0A1R4IDP3"/>
<accession>A0A1R4IDP3</accession>
<dbReference type="Proteomes" id="UP000188342">
    <property type="component" value="Unassembled WGS sequence"/>
</dbReference>